<sequence>MARLMENISSFFNNRWLVFVFAVWIQSCAGIGYLFGSLSPTIKRSLNYNQRQVARLGVAVMGWEIGWTLYGEVAQRVQRRWYIVMLARANLTPRNATDFHLPSIILRTTSVIWNHKVLLESLHIIHFLPLDQ</sequence>
<feature type="transmembrane region" description="Helical" evidence="1">
    <location>
        <begin position="16"/>
        <end position="36"/>
    </location>
</feature>
<evidence type="ECO:0000259" key="2">
    <source>
        <dbReference type="Pfam" id="PF06813"/>
    </source>
</evidence>
<dbReference type="Pfam" id="PF06813">
    <property type="entry name" value="Nodulin-like"/>
    <property type="match status" value="1"/>
</dbReference>
<feature type="domain" description="Nodulin-like" evidence="2">
    <location>
        <begin position="15"/>
        <end position="87"/>
    </location>
</feature>
<proteinExistence type="predicted"/>
<keyword evidence="1" id="KW-0812">Transmembrane</keyword>
<reference evidence="3 4" key="1">
    <citation type="submission" date="2019-12" db="EMBL/GenBank/DDBJ databases">
        <authorList>
            <person name="Alioto T."/>
            <person name="Alioto T."/>
            <person name="Gomez Garrido J."/>
        </authorList>
    </citation>
    <scope>NUCLEOTIDE SEQUENCE [LARGE SCALE GENOMIC DNA]</scope>
</reference>
<protein>
    <submittedName>
        <fullName evidence="3">NUCLEAR FUSION DEFECTIVE 4-like</fullName>
    </submittedName>
</protein>
<keyword evidence="1" id="KW-0472">Membrane</keyword>
<evidence type="ECO:0000313" key="4">
    <source>
        <dbReference type="Proteomes" id="UP000594638"/>
    </source>
</evidence>
<dbReference type="Gramene" id="OE9A015987T1">
    <property type="protein sequence ID" value="OE9A015987C1"/>
    <property type="gene ID" value="OE9A015987"/>
</dbReference>
<comment type="caution">
    <text evidence="3">The sequence shown here is derived from an EMBL/GenBank/DDBJ whole genome shotgun (WGS) entry which is preliminary data.</text>
</comment>
<keyword evidence="1" id="KW-1133">Transmembrane helix</keyword>
<dbReference type="AlphaFoldDB" id="A0A8S0TLA7"/>
<evidence type="ECO:0000313" key="3">
    <source>
        <dbReference type="EMBL" id="CAA3003849.1"/>
    </source>
</evidence>
<dbReference type="PROSITE" id="PS51257">
    <property type="entry name" value="PROKAR_LIPOPROTEIN"/>
    <property type="match status" value="1"/>
</dbReference>
<dbReference type="InterPro" id="IPR010658">
    <property type="entry name" value="Nodulin-like"/>
</dbReference>
<accession>A0A8S0TLA7</accession>
<name>A0A8S0TLA7_OLEEU</name>
<dbReference type="Proteomes" id="UP000594638">
    <property type="component" value="Unassembled WGS sequence"/>
</dbReference>
<keyword evidence="4" id="KW-1185">Reference proteome</keyword>
<organism evidence="3 4">
    <name type="scientific">Olea europaea subsp. europaea</name>
    <dbReference type="NCBI Taxonomy" id="158383"/>
    <lineage>
        <taxon>Eukaryota</taxon>
        <taxon>Viridiplantae</taxon>
        <taxon>Streptophyta</taxon>
        <taxon>Embryophyta</taxon>
        <taxon>Tracheophyta</taxon>
        <taxon>Spermatophyta</taxon>
        <taxon>Magnoliopsida</taxon>
        <taxon>eudicotyledons</taxon>
        <taxon>Gunneridae</taxon>
        <taxon>Pentapetalae</taxon>
        <taxon>asterids</taxon>
        <taxon>lamiids</taxon>
        <taxon>Lamiales</taxon>
        <taxon>Oleaceae</taxon>
        <taxon>Oleeae</taxon>
        <taxon>Olea</taxon>
    </lineage>
</organism>
<evidence type="ECO:0000256" key="1">
    <source>
        <dbReference type="SAM" id="Phobius"/>
    </source>
</evidence>
<gene>
    <name evidence="3" type="ORF">OLEA9_A015987</name>
</gene>
<dbReference type="EMBL" id="CACTIH010006033">
    <property type="protein sequence ID" value="CAA3003849.1"/>
    <property type="molecule type" value="Genomic_DNA"/>
</dbReference>
<dbReference type="OrthoDB" id="410267at2759"/>